<reference evidence="2 3" key="1">
    <citation type="submission" date="2019-10" db="EMBL/GenBank/DDBJ databases">
        <title>Whole genome shotgun sequence of Acrocarpospora macrocephala NBRC 16266.</title>
        <authorList>
            <person name="Ichikawa N."/>
            <person name="Kimura A."/>
            <person name="Kitahashi Y."/>
            <person name="Komaki H."/>
            <person name="Oguchi A."/>
        </authorList>
    </citation>
    <scope>NUCLEOTIDE SEQUENCE [LARGE SCALE GENOMIC DNA]</scope>
    <source>
        <strain evidence="2 3">NBRC 16266</strain>
    </source>
</reference>
<keyword evidence="1" id="KW-0472">Membrane</keyword>
<protein>
    <submittedName>
        <fullName evidence="2">Uncharacterized protein</fullName>
    </submittedName>
</protein>
<dbReference type="RefSeq" id="WP_155354622.1">
    <property type="nucleotide sequence ID" value="NZ_BAAAHL010000065.1"/>
</dbReference>
<evidence type="ECO:0000313" key="3">
    <source>
        <dbReference type="Proteomes" id="UP000331127"/>
    </source>
</evidence>
<keyword evidence="1" id="KW-0812">Transmembrane</keyword>
<sequence length="46" mass="4836">MGIATFYEARAPLGNAFHDTIWLLVALSLAGLALTPFLGRTVASTS</sequence>
<keyword evidence="1" id="KW-1133">Transmembrane helix</keyword>
<organism evidence="2 3">
    <name type="scientific">Acrocarpospora macrocephala</name>
    <dbReference type="NCBI Taxonomy" id="150177"/>
    <lineage>
        <taxon>Bacteria</taxon>
        <taxon>Bacillati</taxon>
        <taxon>Actinomycetota</taxon>
        <taxon>Actinomycetes</taxon>
        <taxon>Streptosporangiales</taxon>
        <taxon>Streptosporangiaceae</taxon>
        <taxon>Acrocarpospora</taxon>
    </lineage>
</organism>
<gene>
    <name evidence="2" type="ORF">Amac_026560</name>
</gene>
<dbReference type="AlphaFoldDB" id="A0A5M3WKS8"/>
<dbReference type="Proteomes" id="UP000331127">
    <property type="component" value="Unassembled WGS sequence"/>
</dbReference>
<evidence type="ECO:0000256" key="1">
    <source>
        <dbReference type="SAM" id="Phobius"/>
    </source>
</evidence>
<accession>A0A5M3WKS8</accession>
<dbReference type="EMBL" id="BLAE01000013">
    <property type="protein sequence ID" value="GES09060.1"/>
    <property type="molecule type" value="Genomic_DNA"/>
</dbReference>
<proteinExistence type="predicted"/>
<feature type="transmembrane region" description="Helical" evidence="1">
    <location>
        <begin position="20"/>
        <end position="39"/>
    </location>
</feature>
<evidence type="ECO:0000313" key="2">
    <source>
        <dbReference type="EMBL" id="GES09060.1"/>
    </source>
</evidence>
<name>A0A5M3WKS8_9ACTN</name>
<keyword evidence="3" id="KW-1185">Reference proteome</keyword>
<comment type="caution">
    <text evidence="2">The sequence shown here is derived from an EMBL/GenBank/DDBJ whole genome shotgun (WGS) entry which is preliminary data.</text>
</comment>